<proteinExistence type="inferred from homology"/>
<dbReference type="SMART" id="SM01041">
    <property type="entry name" value="BRO1"/>
    <property type="match status" value="1"/>
</dbReference>
<dbReference type="PROSITE" id="PS51180">
    <property type="entry name" value="BRO1"/>
    <property type="match status" value="1"/>
</dbReference>
<dbReference type="Gramene" id="KGN58107">
    <property type="protein sequence ID" value="KGN58107"/>
    <property type="gene ID" value="Csa_3G513980"/>
</dbReference>
<keyword evidence="4" id="KW-1185">Reference proteome</keyword>
<dbReference type="Gene3D" id="1.25.40.280">
    <property type="entry name" value="alix/aip1 like domains"/>
    <property type="match status" value="1"/>
</dbReference>
<reference evidence="3 4" key="4">
    <citation type="journal article" date="2011" name="BMC Genomics">
        <title>RNA-Seq improves annotation of protein-coding genes in the cucumber genome.</title>
        <authorList>
            <person name="Li Z."/>
            <person name="Zhang Z."/>
            <person name="Yan P."/>
            <person name="Huang S."/>
            <person name="Fei Z."/>
            <person name="Lin K."/>
        </authorList>
    </citation>
    <scope>NUCLEOTIDE SEQUENCE [LARGE SCALE GENOMIC DNA]</scope>
    <source>
        <strain evidence="4">cv. 9930</strain>
    </source>
</reference>
<gene>
    <name evidence="3" type="ORF">Csa_3G513980</name>
</gene>
<dbReference type="PANTHER" id="PTHR23032">
    <property type="entry name" value="BRO1 DOMAIN-CONTAINING PROTEIN BROX"/>
    <property type="match status" value="1"/>
</dbReference>
<dbReference type="InterPro" id="IPR038499">
    <property type="entry name" value="BRO1_sf"/>
</dbReference>
<dbReference type="Proteomes" id="UP000029981">
    <property type="component" value="Chromosome 3"/>
</dbReference>
<protein>
    <recommendedName>
        <fullName evidence="2">BRO1 domain-containing protein</fullName>
    </recommendedName>
</protein>
<dbReference type="CDD" id="cd09034">
    <property type="entry name" value="BRO1_Alix_like"/>
    <property type="match status" value="1"/>
</dbReference>
<dbReference type="EMBL" id="CM002924">
    <property type="protein sequence ID" value="KGN58107.1"/>
    <property type="molecule type" value="Genomic_DNA"/>
</dbReference>
<dbReference type="InterPro" id="IPR004328">
    <property type="entry name" value="BRO1_dom"/>
</dbReference>
<dbReference type="PANTHER" id="PTHR23032:SF2">
    <property type="entry name" value="ENDOSOMAL TARGETING BRO1-LIKE DOMAIN-CONTAINING PROTEIN"/>
    <property type="match status" value="1"/>
</dbReference>
<organism evidence="3 4">
    <name type="scientific">Cucumis sativus</name>
    <name type="common">Cucumber</name>
    <dbReference type="NCBI Taxonomy" id="3659"/>
    <lineage>
        <taxon>Eukaryota</taxon>
        <taxon>Viridiplantae</taxon>
        <taxon>Streptophyta</taxon>
        <taxon>Embryophyta</taxon>
        <taxon>Tracheophyta</taxon>
        <taxon>Spermatophyta</taxon>
        <taxon>Magnoliopsida</taxon>
        <taxon>eudicotyledons</taxon>
        <taxon>Gunneridae</taxon>
        <taxon>Pentapetalae</taxon>
        <taxon>rosids</taxon>
        <taxon>fabids</taxon>
        <taxon>Cucurbitales</taxon>
        <taxon>Cucurbitaceae</taxon>
        <taxon>Benincaseae</taxon>
        <taxon>Cucumis</taxon>
    </lineage>
</organism>
<accession>A0A0A0LBS0</accession>
<evidence type="ECO:0000256" key="1">
    <source>
        <dbReference type="ARBA" id="ARBA00008901"/>
    </source>
</evidence>
<reference evidence="3 4" key="3">
    <citation type="journal article" date="2010" name="BMC Genomics">
        <title>Transcriptome sequencing and comparative analysis of cucumber flowers with different sex types.</title>
        <authorList>
            <person name="Guo S."/>
            <person name="Zheng Y."/>
            <person name="Joung J.G."/>
            <person name="Liu S."/>
            <person name="Zhang Z."/>
            <person name="Crasta O.R."/>
            <person name="Sobral B.W."/>
            <person name="Xu Y."/>
            <person name="Huang S."/>
            <person name="Fei Z."/>
        </authorList>
    </citation>
    <scope>NUCLEOTIDE SEQUENCE [LARGE SCALE GENOMIC DNA]</scope>
    <source>
        <strain evidence="4">cv. 9930</strain>
    </source>
</reference>
<feature type="domain" description="BRO1" evidence="2">
    <location>
        <begin position="6"/>
        <end position="417"/>
    </location>
</feature>
<dbReference type="InterPro" id="IPR038898">
    <property type="entry name" value="BROX"/>
</dbReference>
<dbReference type="OrthoDB" id="1855524at2759"/>
<reference evidence="3 4" key="2">
    <citation type="journal article" date="2009" name="PLoS ONE">
        <title>An integrated genetic and cytogenetic map of the cucumber genome.</title>
        <authorList>
            <person name="Ren Y."/>
            <person name="Zhang Z."/>
            <person name="Liu J."/>
            <person name="Staub J.E."/>
            <person name="Han Y."/>
            <person name="Cheng Z."/>
            <person name="Li X."/>
            <person name="Lu J."/>
            <person name="Miao H."/>
            <person name="Kang H."/>
            <person name="Xie B."/>
            <person name="Gu X."/>
            <person name="Wang X."/>
            <person name="Du Y."/>
            <person name="Jin W."/>
            <person name="Huang S."/>
        </authorList>
    </citation>
    <scope>NUCLEOTIDE SEQUENCE [LARGE SCALE GENOMIC DNA]</scope>
    <source>
        <strain evidence="4">cv. 9930</strain>
    </source>
</reference>
<evidence type="ECO:0000313" key="3">
    <source>
        <dbReference type="EMBL" id="KGN58107.1"/>
    </source>
</evidence>
<evidence type="ECO:0000259" key="2">
    <source>
        <dbReference type="PROSITE" id="PS51180"/>
    </source>
</evidence>
<comment type="similarity">
    <text evidence="1">Belongs to the BROX family.</text>
</comment>
<dbReference type="KEGG" id="csv:101206080"/>
<evidence type="ECO:0000313" key="4">
    <source>
        <dbReference type="Proteomes" id="UP000029981"/>
    </source>
</evidence>
<reference evidence="3 4" key="1">
    <citation type="journal article" date="2009" name="Nat. Genet.">
        <title>The genome of the cucumber, Cucumis sativus L.</title>
        <authorList>
            <person name="Huang S."/>
            <person name="Li R."/>
            <person name="Zhang Z."/>
            <person name="Li L."/>
            <person name="Gu X."/>
            <person name="Fan W."/>
            <person name="Lucas W.J."/>
            <person name="Wang X."/>
            <person name="Xie B."/>
            <person name="Ni P."/>
            <person name="Ren Y."/>
            <person name="Zhu H."/>
            <person name="Li J."/>
            <person name="Lin K."/>
            <person name="Jin W."/>
            <person name="Fei Z."/>
            <person name="Li G."/>
            <person name="Staub J."/>
            <person name="Kilian A."/>
            <person name="van der Vossen E.A."/>
            <person name="Wu Y."/>
            <person name="Guo J."/>
            <person name="He J."/>
            <person name="Jia Z."/>
            <person name="Ren Y."/>
            <person name="Tian G."/>
            <person name="Lu Y."/>
            <person name="Ruan J."/>
            <person name="Qian W."/>
            <person name="Wang M."/>
            <person name="Huang Q."/>
            <person name="Li B."/>
            <person name="Xuan Z."/>
            <person name="Cao J."/>
            <person name="Asan"/>
            <person name="Wu Z."/>
            <person name="Zhang J."/>
            <person name="Cai Q."/>
            <person name="Bai Y."/>
            <person name="Zhao B."/>
            <person name="Han Y."/>
            <person name="Li Y."/>
            <person name="Li X."/>
            <person name="Wang S."/>
            <person name="Shi Q."/>
            <person name="Liu S."/>
            <person name="Cho W.K."/>
            <person name="Kim J.Y."/>
            <person name="Xu Y."/>
            <person name="Heller-Uszynska K."/>
            <person name="Miao H."/>
            <person name="Cheng Z."/>
            <person name="Zhang S."/>
            <person name="Wu J."/>
            <person name="Yang Y."/>
            <person name="Kang H."/>
            <person name="Li M."/>
            <person name="Liang H."/>
            <person name="Ren X."/>
            <person name="Shi Z."/>
            <person name="Wen M."/>
            <person name="Jian M."/>
            <person name="Yang H."/>
            <person name="Zhang G."/>
            <person name="Yang Z."/>
            <person name="Chen R."/>
            <person name="Liu S."/>
            <person name="Li J."/>
            <person name="Ma L."/>
            <person name="Liu H."/>
            <person name="Zhou Y."/>
            <person name="Zhao J."/>
            <person name="Fang X."/>
            <person name="Li G."/>
            <person name="Fang L."/>
            <person name="Li Y."/>
            <person name="Liu D."/>
            <person name="Zheng H."/>
            <person name="Zhang Y."/>
            <person name="Qin N."/>
            <person name="Li Z."/>
            <person name="Yang G."/>
            <person name="Yang S."/>
            <person name="Bolund L."/>
            <person name="Kristiansen K."/>
            <person name="Zheng H."/>
            <person name="Li S."/>
            <person name="Zhang X."/>
            <person name="Yang H."/>
            <person name="Wang J."/>
            <person name="Sun R."/>
            <person name="Zhang B."/>
            <person name="Jiang S."/>
            <person name="Wang J."/>
            <person name="Du Y."/>
            <person name="Li S."/>
        </authorList>
    </citation>
    <scope>NUCLEOTIDE SEQUENCE [LARGE SCALE GENOMIC DNA]</scope>
    <source>
        <strain evidence="4">cv. 9930</strain>
    </source>
</reference>
<dbReference type="STRING" id="3659.A0A0A0LBS0"/>
<name>A0A0A0LBS0_CUCSA</name>
<sequence length="417" mass="46797">MGCTSSVYAVGRKKKLSIPEMVVFVPSMRIPMQSDLQRPLRGLILKDVADRLSSLRNQIVLVAEDTGGSAITELRGALEEYLSVLIGLTKKETIDDGLIEFKWRNLENGRQETCIANLWFELLSVVHLMAMLTLSEADSLMIPKDHSGSGSRVVSSDSKRDAIDLLLKASGYLDCCIRDILVYIPFDIKRRLPNDFKPGVLEAISIQTLGQGTEIQLGLAVETQNATLSVKRRLACEQLIYFSQAYQCLSECDMDRGYGKKHMSFIKWKFLESKAAAYYYHGLILDKGSEPSCHVSAVCCFLAAEELLGESKKACLSFCLASPVTRPPPLWGAMKHLHQKIPEVASRKSQMYGYLLEQEKALQALPELPEFQLSLRPEEYQLPEIDSAWSSQNCEAYTHTLKLKEHLNDSDYETLSE</sequence>
<dbReference type="eggNOG" id="ENOG502QSZH">
    <property type="taxonomic scope" value="Eukaryota"/>
</dbReference>
<dbReference type="OMA" id="SVIHMMA"/>
<dbReference type="AlphaFoldDB" id="A0A0A0LBS0"/>